<dbReference type="Gene3D" id="2.60.40.2620">
    <property type="entry name" value="Fimbrillin-like"/>
    <property type="match status" value="1"/>
</dbReference>
<evidence type="ECO:0000313" key="3">
    <source>
        <dbReference type="EMBL" id="KAB4473375.1"/>
    </source>
</evidence>
<feature type="signal peptide" evidence="1">
    <location>
        <begin position="1"/>
        <end position="25"/>
    </location>
</feature>
<dbReference type="AlphaFoldDB" id="A0A6I0S9F0"/>
<evidence type="ECO:0000313" key="2">
    <source>
        <dbReference type="EMBL" id="KAB4458167.1"/>
    </source>
</evidence>
<comment type="caution">
    <text evidence="3">The sequence shown here is derived from an EMBL/GenBank/DDBJ whole genome shotgun (WGS) entry which is preliminary data.</text>
</comment>
<dbReference type="EMBL" id="WCRW01000002">
    <property type="protein sequence ID" value="KAB4458167.1"/>
    <property type="molecule type" value="Genomic_DNA"/>
</dbReference>
<evidence type="ECO:0000313" key="5">
    <source>
        <dbReference type="Proteomes" id="UP000488521"/>
    </source>
</evidence>
<organism evidence="3 5">
    <name type="scientific">Bacteroides thetaiotaomicron</name>
    <dbReference type="NCBI Taxonomy" id="818"/>
    <lineage>
        <taxon>Bacteria</taxon>
        <taxon>Pseudomonadati</taxon>
        <taxon>Bacteroidota</taxon>
        <taxon>Bacteroidia</taxon>
        <taxon>Bacteroidales</taxon>
        <taxon>Bacteroidaceae</taxon>
        <taxon>Bacteroides</taxon>
    </lineage>
</organism>
<protein>
    <recommendedName>
        <fullName evidence="6">Fimbrillin family protein</fullName>
    </recommendedName>
</protein>
<dbReference type="InterPro" id="IPR042278">
    <property type="entry name" value="Mfa-like_1_N"/>
</dbReference>
<sequence length="580" mass="62180">MKQPKQHFTLTSLCVVLLATLSVVGGCSTESIDPGAGTDDGTPMPLTICATASSFDEALTVPADRLSSSVTRTPTQDGNTATFNTGDAIGIFIVKDGAIIDGVNNMKFTYQAATADVEARWTPPAGSQIYYYAGATYIAYFPYTNGVTIDPSQSTADIIVSLSNNALLQPVADQSTAASYAASDLMTASGTPVTGSTDAETILTLNFTHSYCQLTVVPRIAKGCIAPVGGGFTYRAGSKAPVPDVNVRDVVINGVPAYRVTADESYRVIVKPTSASSQMQGSYTSEEAAMVFTSDVYADGFAAGNSYRVNSDSPFAVEGQDGTRPLAPGDFVFHGTNGIEVYPGNGVPEGDKIPDYAQAIGIVVTCDKSRMTDKACSDNSWNHAYVMGLEDCGSELNWGPSWSSDEDVLPNMTRANGAENDMNGYAETEAMLAERASKGDLGNYDTFKAINDYRTSNPVPSDLSDKRSPWFIPSVGQWFDVMANLCGRSPKTFRVDDSENWIDSDYGTEMWNKINNQLNKVNKPLTLILFNSGVFFMCSSEGEGGLCWNAIWMGNRVSLMLSSKSSGQNYKPVVRPFFAF</sequence>
<evidence type="ECO:0000256" key="1">
    <source>
        <dbReference type="SAM" id="SignalP"/>
    </source>
</evidence>
<keyword evidence="1" id="KW-0732">Signal</keyword>
<feature type="chain" id="PRO_5036176495" description="Fimbrillin family protein" evidence="1">
    <location>
        <begin position="26"/>
        <end position="580"/>
    </location>
</feature>
<dbReference type="InterPro" id="IPR025049">
    <property type="entry name" value="Mfa-like_1"/>
</dbReference>
<dbReference type="Proteomes" id="UP000436825">
    <property type="component" value="Unassembled WGS sequence"/>
</dbReference>
<dbReference type="PROSITE" id="PS51257">
    <property type="entry name" value="PROKAR_LIPOPROTEIN"/>
    <property type="match status" value="1"/>
</dbReference>
<name>A0A6I0S9F0_BACT4</name>
<reference evidence="4 5" key="1">
    <citation type="journal article" date="2019" name="Nat. Med.">
        <title>A library of human gut bacterial isolates paired with longitudinal multiomics data enables mechanistic microbiome research.</title>
        <authorList>
            <person name="Poyet M."/>
            <person name="Groussin M."/>
            <person name="Gibbons S.M."/>
            <person name="Avila-Pacheco J."/>
            <person name="Jiang X."/>
            <person name="Kearney S.M."/>
            <person name="Perrotta A.R."/>
            <person name="Berdy B."/>
            <person name="Zhao S."/>
            <person name="Lieberman T.D."/>
            <person name="Swanson P.K."/>
            <person name="Smith M."/>
            <person name="Roesemann S."/>
            <person name="Alexander J.E."/>
            <person name="Rich S.A."/>
            <person name="Livny J."/>
            <person name="Vlamakis H."/>
            <person name="Clish C."/>
            <person name="Bullock K."/>
            <person name="Deik A."/>
            <person name="Scott J."/>
            <person name="Pierce K.A."/>
            <person name="Xavier R.J."/>
            <person name="Alm E.J."/>
        </authorList>
    </citation>
    <scope>NUCLEOTIDE SEQUENCE [LARGE SCALE GENOMIC DNA]</scope>
    <source>
        <strain evidence="3 5">BIOML-A156</strain>
        <strain evidence="2 4">BIOML-A160</strain>
    </source>
</reference>
<accession>A0A6I0S9F0</accession>
<dbReference type="Pfam" id="PF13149">
    <property type="entry name" value="Mfa_like_1"/>
    <property type="match status" value="1"/>
</dbReference>
<dbReference type="RefSeq" id="WP_211478882.1">
    <property type="nucleotide sequence ID" value="NZ_CAXSVM010000016.1"/>
</dbReference>
<proteinExistence type="predicted"/>
<evidence type="ECO:0000313" key="4">
    <source>
        <dbReference type="Proteomes" id="UP000436825"/>
    </source>
</evidence>
<gene>
    <name evidence="3" type="ORF">GAN59_13480</name>
    <name evidence="2" type="ORF">GAN75_03630</name>
</gene>
<dbReference type="EMBL" id="WCRS01000008">
    <property type="protein sequence ID" value="KAB4473375.1"/>
    <property type="molecule type" value="Genomic_DNA"/>
</dbReference>
<dbReference type="Gene3D" id="2.60.40.3570">
    <property type="match status" value="1"/>
</dbReference>
<evidence type="ECO:0008006" key="6">
    <source>
        <dbReference type="Google" id="ProtNLM"/>
    </source>
</evidence>
<dbReference type="Proteomes" id="UP000488521">
    <property type="component" value="Unassembled WGS sequence"/>
</dbReference>
<dbReference type="CDD" id="cd13120">
    <property type="entry name" value="BF2867_like_N"/>
    <property type="match status" value="1"/>
</dbReference>